<feature type="transmembrane region" description="Helical" evidence="6">
    <location>
        <begin position="230"/>
        <end position="251"/>
    </location>
</feature>
<dbReference type="GO" id="GO:0016020">
    <property type="term" value="C:membrane"/>
    <property type="evidence" value="ECO:0007669"/>
    <property type="project" value="UniProtKB-SubCell"/>
</dbReference>
<feature type="transmembrane region" description="Helical" evidence="6">
    <location>
        <begin position="162"/>
        <end position="185"/>
    </location>
</feature>
<feature type="compositionally biased region" description="Basic and acidic residues" evidence="5">
    <location>
        <begin position="128"/>
        <end position="137"/>
    </location>
</feature>
<evidence type="ECO:0000256" key="4">
    <source>
        <dbReference type="ARBA" id="ARBA00023136"/>
    </source>
</evidence>
<feature type="region of interest" description="Disordered" evidence="5">
    <location>
        <begin position="118"/>
        <end position="153"/>
    </location>
</feature>
<evidence type="ECO:0000256" key="1">
    <source>
        <dbReference type="ARBA" id="ARBA00004141"/>
    </source>
</evidence>
<dbReference type="PANTHER" id="PTHR11040">
    <property type="entry name" value="ZINC/IRON TRANSPORTER"/>
    <property type="match status" value="1"/>
</dbReference>
<keyword evidence="2 6" id="KW-0812">Transmembrane</keyword>
<keyword evidence="4 6" id="KW-0472">Membrane</keyword>
<dbReference type="OrthoDB" id="5739025at2"/>
<feature type="transmembrane region" description="Helical" evidence="6">
    <location>
        <begin position="74"/>
        <end position="93"/>
    </location>
</feature>
<dbReference type="KEGG" id="ahel:Q31a_24750"/>
<dbReference type="Pfam" id="PF02535">
    <property type="entry name" value="Zip"/>
    <property type="match status" value="1"/>
</dbReference>
<protein>
    <submittedName>
        <fullName evidence="7">ZIP Zinc transporter</fullName>
    </submittedName>
</protein>
<dbReference type="PANTHER" id="PTHR11040:SF44">
    <property type="entry name" value="PROTEIN ZNTC-RELATED"/>
    <property type="match status" value="1"/>
</dbReference>
<organism evidence="7 8">
    <name type="scientific">Aureliella helgolandensis</name>
    <dbReference type="NCBI Taxonomy" id="2527968"/>
    <lineage>
        <taxon>Bacteria</taxon>
        <taxon>Pseudomonadati</taxon>
        <taxon>Planctomycetota</taxon>
        <taxon>Planctomycetia</taxon>
        <taxon>Pirellulales</taxon>
        <taxon>Pirellulaceae</taxon>
        <taxon>Aureliella</taxon>
    </lineage>
</organism>
<name>A0A518G6E4_9BACT</name>
<reference evidence="7 8" key="1">
    <citation type="submission" date="2019-02" db="EMBL/GenBank/DDBJ databases">
        <title>Deep-cultivation of Planctomycetes and their phenomic and genomic characterization uncovers novel biology.</title>
        <authorList>
            <person name="Wiegand S."/>
            <person name="Jogler M."/>
            <person name="Boedeker C."/>
            <person name="Pinto D."/>
            <person name="Vollmers J."/>
            <person name="Rivas-Marin E."/>
            <person name="Kohn T."/>
            <person name="Peeters S.H."/>
            <person name="Heuer A."/>
            <person name="Rast P."/>
            <person name="Oberbeckmann S."/>
            <person name="Bunk B."/>
            <person name="Jeske O."/>
            <person name="Meyerdierks A."/>
            <person name="Storesund J.E."/>
            <person name="Kallscheuer N."/>
            <person name="Luecker S."/>
            <person name="Lage O.M."/>
            <person name="Pohl T."/>
            <person name="Merkel B.J."/>
            <person name="Hornburger P."/>
            <person name="Mueller R.-W."/>
            <person name="Bruemmer F."/>
            <person name="Labrenz M."/>
            <person name="Spormann A.M."/>
            <person name="Op den Camp H."/>
            <person name="Overmann J."/>
            <person name="Amann R."/>
            <person name="Jetten M.S.M."/>
            <person name="Mascher T."/>
            <person name="Medema M.H."/>
            <person name="Devos D.P."/>
            <person name="Kaster A.-K."/>
            <person name="Ovreas L."/>
            <person name="Rohde M."/>
            <person name="Galperin M.Y."/>
            <person name="Jogler C."/>
        </authorList>
    </citation>
    <scope>NUCLEOTIDE SEQUENCE [LARGE SCALE GENOMIC DNA]</scope>
    <source>
        <strain evidence="7 8">Q31a</strain>
    </source>
</reference>
<feature type="transmembrane region" description="Helical" evidence="6">
    <location>
        <begin position="12"/>
        <end position="33"/>
    </location>
</feature>
<comment type="subcellular location">
    <subcellularLocation>
        <location evidence="1">Membrane</location>
        <topology evidence="1">Multi-pass membrane protein</topology>
    </subcellularLocation>
</comment>
<gene>
    <name evidence="7" type="ORF">Q31a_24750</name>
</gene>
<evidence type="ECO:0000313" key="7">
    <source>
        <dbReference type="EMBL" id="QDV24162.1"/>
    </source>
</evidence>
<dbReference type="EMBL" id="CP036298">
    <property type="protein sequence ID" value="QDV24162.1"/>
    <property type="molecule type" value="Genomic_DNA"/>
</dbReference>
<feature type="transmembrane region" description="Helical" evidence="6">
    <location>
        <begin position="191"/>
        <end position="209"/>
    </location>
</feature>
<evidence type="ECO:0000256" key="6">
    <source>
        <dbReference type="SAM" id="Phobius"/>
    </source>
</evidence>
<feature type="transmembrane region" description="Helical" evidence="6">
    <location>
        <begin position="45"/>
        <end position="68"/>
    </location>
</feature>
<keyword evidence="3 6" id="KW-1133">Transmembrane helix</keyword>
<feature type="transmembrane region" description="Helical" evidence="6">
    <location>
        <begin position="257"/>
        <end position="281"/>
    </location>
</feature>
<dbReference type="GO" id="GO:0005385">
    <property type="term" value="F:zinc ion transmembrane transporter activity"/>
    <property type="evidence" value="ECO:0007669"/>
    <property type="project" value="TreeGrafter"/>
</dbReference>
<evidence type="ECO:0000313" key="8">
    <source>
        <dbReference type="Proteomes" id="UP000318017"/>
    </source>
</evidence>
<proteinExistence type="predicted"/>
<evidence type="ECO:0000256" key="5">
    <source>
        <dbReference type="SAM" id="MobiDB-lite"/>
    </source>
</evidence>
<accession>A0A518G6E4</accession>
<dbReference type="Proteomes" id="UP000318017">
    <property type="component" value="Chromosome"/>
</dbReference>
<dbReference type="AlphaFoldDB" id="A0A518G6E4"/>
<dbReference type="RefSeq" id="WP_145077627.1">
    <property type="nucleotide sequence ID" value="NZ_CP036298.1"/>
</dbReference>
<evidence type="ECO:0000256" key="3">
    <source>
        <dbReference type="ARBA" id="ARBA00022989"/>
    </source>
</evidence>
<feature type="transmembrane region" description="Helical" evidence="6">
    <location>
        <begin position="293"/>
        <end position="312"/>
    </location>
</feature>
<sequence length="338" mass="35985">MLIADINSWSTIWLLTAYSCAVILASVLGGLLPEWIRLTHNRMQLMISFVGGVMLGIAVFHMIPHALVTLPTNAINQVSWGLMLGLLATFFLLRIFHFHQHGPADFGITADERRAELAEGLPPDEEESTHLCSDHNHPASTGSQAHAHDGCQGAEGRGATRWMAVLVGLGLHTLMDGVAMASGIAADVSHGHAAILPGLGIFLAVLLHKPLDAVSITSLMHPVTTPTKRLLVNVSFALMCPLGAFLFWSGASLNSDWAASLAGWGLAFSAGVFLCISLSDLLPEMEFHSHNRVPLSIALLLGIFAAWAIGLAEGEHAHQHAPTPATQSAVPDDHGHAH</sequence>
<evidence type="ECO:0000256" key="2">
    <source>
        <dbReference type="ARBA" id="ARBA00022692"/>
    </source>
</evidence>
<keyword evidence="8" id="KW-1185">Reference proteome</keyword>
<dbReference type="InterPro" id="IPR003689">
    <property type="entry name" value="ZIP"/>
</dbReference>